<protein>
    <submittedName>
        <fullName evidence="2">Uncharacterized protein</fullName>
    </submittedName>
</protein>
<feature type="region of interest" description="Disordered" evidence="1">
    <location>
        <begin position="102"/>
        <end position="122"/>
    </location>
</feature>
<sequence>PANFIYPKNRIFLCSEKAIYYKTNFITNLLNFDFHHHRIDHLLNISPNPNRYCPLRKSDRTSQCGSLFSVSYTRRSEHTPRWPLITKHVQRPRRWLRGTCSQAAHTRRLQRSQDDSNMKSLD</sequence>
<name>A0A7J7EM23_DICBM</name>
<comment type="caution">
    <text evidence="2">The sequence shown here is derived from an EMBL/GenBank/DDBJ whole genome shotgun (WGS) entry which is preliminary data.</text>
</comment>
<gene>
    <name evidence="2" type="ORF">HPG69_014740</name>
</gene>
<accession>A0A7J7EM23</accession>
<evidence type="ECO:0000256" key="1">
    <source>
        <dbReference type="SAM" id="MobiDB-lite"/>
    </source>
</evidence>
<proteinExistence type="predicted"/>
<feature type="non-terminal residue" evidence="2">
    <location>
        <position position="122"/>
    </location>
</feature>
<organism evidence="2 3">
    <name type="scientific">Diceros bicornis minor</name>
    <name type="common">South-central black rhinoceros</name>
    <dbReference type="NCBI Taxonomy" id="77932"/>
    <lineage>
        <taxon>Eukaryota</taxon>
        <taxon>Metazoa</taxon>
        <taxon>Chordata</taxon>
        <taxon>Craniata</taxon>
        <taxon>Vertebrata</taxon>
        <taxon>Euteleostomi</taxon>
        <taxon>Mammalia</taxon>
        <taxon>Eutheria</taxon>
        <taxon>Laurasiatheria</taxon>
        <taxon>Perissodactyla</taxon>
        <taxon>Rhinocerotidae</taxon>
        <taxon>Diceros</taxon>
    </lineage>
</organism>
<reference evidence="2 3" key="1">
    <citation type="journal article" date="2020" name="Mol. Biol. Evol.">
        <title>Interspecific Gene Flow and the Evolution of Specialization in Black and White Rhinoceros.</title>
        <authorList>
            <person name="Moodley Y."/>
            <person name="Westbury M.V."/>
            <person name="Russo I.M."/>
            <person name="Gopalakrishnan S."/>
            <person name="Rakotoarivelo A."/>
            <person name="Olsen R.A."/>
            <person name="Prost S."/>
            <person name="Tunstall T."/>
            <person name="Ryder O.A."/>
            <person name="Dalen L."/>
            <person name="Bruford M.W."/>
        </authorList>
    </citation>
    <scope>NUCLEOTIDE SEQUENCE [LARGE SCALE GENOMIC DNA]</scope>
    <source>
        <strain evidence="2">SBR-YM</strain>
        <tissue evidence="2">Skin</tissue>
    </source>
</reference>
<dbReference type="AlphaFoldDB" id="A0A7J7EM23"/>
<keyword evidence="3" id="KW-1185">Reference proteome</keyword>
<feature type="compositionally biased region" description="Basic and acidic residues" evidence="1">
    <location>
        <begin position="111"/>
        <end position="122"/>
    </location>
</feature>
<dbReference type="Proteomes" id="UP000551758">
    <property type="component" value="Unassembled WGS sequence"/>
</dbReference>
<evidence type="ECO:0000313" key="2">
    <source>
        <dbReference type="EMBL" id="KAF5916476.1"/>
    </source>
</evidence>
<evidence type="ECO:0000313" key="3">
    <source>
        <dbReference type="Proteomes" id="UP000551758"/>
    </source>
</evidence>
<dbReference type="EMBL" id="JACDTQ010002704">
    <property type="protein sequence ID" value="KAF5916476.1"/>
    <property type="molecule type" value="Genomic_DNA"/>
</dbReference>